<dbReference type="CDD" id="cd03801">
    <property type="entry name" value="GT4_PimA-like"/>
    <property type="match status" value="1"/>
</dbReference>
<evidence type="ECO:0000256" key="1">
    <source>
        <dbReference type="ARBA" id="ARBA00004613"/>
    </source>
</evidence>
<dbReference type="EMBL" id="ABYH01000382">
    <property type="protein sequence ID" value="EEC94881.1"/>
    <property type="molecule type" value="Genomic_DNA"/>
</dbReference>
<keyword evidence="4" id="KW-0328">Glycosyltransferase</keyword>
<dbReference type="Proteomes" id="UP000005510">
    <property type="component" value="Unassembled WGS sequence"/>
</dbReference>
<sequence length="586" mass="66599">MKQILIVTTEFGLEGGGMSLSCTRLVNILSNNNYVEVADSLALPIATASGGKLTGLNKYIRMEYKLKTESQRYKDFDIIIGFGGRFNGYYASLLARQINAKYILCLRGSDINLAKWSIEDTWYLEEAVKNADRIVCLSKEMEHNLSLACRHAKGKSTIIPNELVGEYTRVVFPNLPNSLKLGCAASHLNEKKGILNLLHMINEFKKVSDLPITLSLVGDIDEDLKQEYIQIIELLNLRNNIEFTSKTSREDLLKLMKNWDLYVQGSVCEGHPNAIVEALQNGCAFISSNTGFVSETLSEEFPFLFFKEWTPKSMSLSLLNLISLNDKETIYFRAYKKLQQYCEKEEISKKWNALIDDNTSVIAHKNIEHIIAVGLHDVQGTLHDSITTPISVFAKFVKQVYLAGYGLCSMSDYLGKDMETRKNWIVCTFDDGYKGLIDFAMPILDEYGFTATVFVCTGLIGKNNRWNNKDSHLREHLNMNELKNLNNHGWEIASHGVSHYNLLKLTDEELEIELQQSKDFIINHFGEFSSYAYPYGAFNDYIKSCVARHYQYAFSVNKGGTSLCVDSLQIRRYSISEIYKMTSVEK</sequence>
<reference evidence="4 5" key="1">
    <citation type="submission" date="2008-10" db="EMBL/GenBank/DDBJ databases">
        <title>Draft genome sequence of Parabacteroides johnsonii (DSM 18315).</title>
        <authorList>
            <person name="Sudarsanam P."/>
            <person name="Ley R."/>
            <person name="Guruge J."/>
            <person name="Turnbaugh P.J."/>
            <person name="Mahowald M."/>
            <person name="Liep D."/>
            <person name="Gordon J."/>
        </authorList>
    </citation>
    <scope>NUCLEOTIDE SEQUENCE [LARGE SCALE GENOMIC DNA]</scope>
    <source>
        <strain evidence="4 5">DSM 18315</strain>
    </source>
</reference>
<name>B7BFD0_9BACT</name>
<dbReference type="AlphaFoldDB" id="B7BFD0"/>
<dbReference type="GeneID" id="93406685"/>
<dbReference type="RefSeq" id="WP_008152208.1">
    <property type="nucleotide sequence ID" value="NZ_CP102285.1"/>
</dbReference>
<dbReference type="SUPFAM" id="SSF88713">
    <property type="entry name" value="Glycoside hydrolase/deacetylase"/>
    <property type="match status" value="1"/>
</dbReference>
<organism evidence="4 5">
    <name type="scientific">Parabacteroides johnsonii DSM 18315</name>
    <dbReference type="NCBI Taxonomy" id="537006"/>
    <lineage>
        <taxon>Bacteria</taxon>
        <taxon>Pseudomonadati</taxon>
        <taxon>Bacteroidota</taxon>
        <taxon>Bacteroidia</taxon>
        <taxon>Bacteroidales</taxon>
        <taxon>Tannerellaceae</taxon>
        <taxon>Parabacteroides</taxon>
    </lineage>
</organism>
<proteinExistence type="predicted"/>
<dbReference type="GO" id="GO:0016757">
    <property type="term" value="F:glycosyltransferase activity"/>
    <property type="evidence" value="ECO:0007669"/>
    <property type="project" value="UniProtKB-KW"/>
</dbReference>
<evidence type="ECO:0000256" key="2">
    <source>
        <dbReference type="ARBA" id="ARBA00022729"/>
    </source>
</evidence>
<dbReference type="InterPro" id="IPR011330">
    <property type="entry name" value="Glyco_hydro/deAcase_b/a-brl"/>
</dbReference>
<dbReference type="Gene3D" id="3.20.20.370">
    <property type="entry name" value="Glycoside hydrolase/deacetylase"/>
    <property type="match status" value="1"/>
</dbReference>
<evidence type="ECO:0000259" key="3">
    <source>
        <dbReference type="PROSITE" id="PS51677"/>
    </source>
</evidence>
<dbReference type="Gene3D" id="3.40.50.2000">
    <property type="entry name" value="Glycogen Phosphorylase B"/>
    <property type="match status" value="2"/>
</dbReference>
<dbReference type="PANTHER" id="PTHR34216">
    <property type="match status" value="1"/>
</dbReference>
<keyword evidence="2" id="KW-0732">Signal</keyword>
<dbReference type="CAZy" id="GT4">
    <property type="family name" value="Glycosyltransferase Family 4"/>
</dbReference>
<reference evidence="4 5" key="2">
    <citation type="submission" date="2008-10" db="EMBL/GenBank/DDBJ databases">
        <authorList>
            <person name="Fulton L."/>
            <person name="Clifton S."/>
            <person name="Fulton B."/>
            <person name="Xu J."/>
            <person name="Minx P."/>
            <person name="Pepin K.H."/>
            <person name="Johnson M."/>
            <person name="Bhonagiri V."/>
            <person name="Nash W.E."/>
            <person name="Mardis E.R."/>
            <person name="Wilson R.K."/>
        </authorList>
    </citation>
    <scope>NUCLEOTIDE SEQUENCE [LARGE SCALE GENOMIC DNA]</scope>
    <source>
        <strain evidence="4 5">DSM 18315</strain>
    </source>
</reference>
<evidence type="ECO:0000313" key="5">
    <source>
        <dbReference type="Proteomes" id="UP000005510"/>
    </source>
</evidence>
<dbReference type="HOGENOM" id="CLU_033045_0_0_10"/>
<dbReference type="GO" id="GO:0005975">
    <property type="term" value="P:carbohydrate metabolic process"/>
    <property type="evidence" value="ECO:0007669"/>
    <property type="project" value="InterPro"/>
</dbReference>
<comment type="caution">
    <text evidence="4">The sequence shown here is derived from an EMBL/GenBank/DDBJ whole genome shotgun (WGS) entry which is preliminary data.</text>
</comment>
<accession>B7BFD0</accession>
<dbReference type="GO" id="GO:0005576">
    <property type="term" value="C:extracellular region"/>
    <property type="evidence" value="ECO:0007669"/>
    <property type="project" value="UniProtKB-SubCell"/>
</dbReference>
<dbReference type="InterPro" id="IPR051398">
    <property type="entry name" value="Polysacch_Deacetylase"/>
</dbReference>
<protein>
    <submittedName>
        <fullName evidence="4">Glycosyltransferase, group 1 family protein</fullName>
        <ecNumber evidence="4">2.4.-.-</ecNumber>
    </submittedName>
</protein>
<dbReference type="SUPFAM" id="SSF53756">
    <property type="entry name" value="UDP-Glycosyltransferase/glycogen phosphorylase"/>
    <property type="match status" value="1"/>
</dbReference>
<keyword evidence="4" id="KW-0808">Transferase</keyword>
<dbReference type="InterPro" id="IPR002509">
    <property type="entry name" value="NODB_dom"/>
</dbReference>
<dbReference type="PANTHER" id="PTHR34216:SF3">
    <property type="entry name" value="POLY-BETA-1,6-N-ACETYL-D-GLUCOSAMINE N-DEACETYLASE"/>
    <property type="match status" value="1"/>
</dbReference>
<dbReference type="Pfam" id="PF01522">
    <property type="entry name" value="Polysacc_deac_1"/>
    <property type="match status" value="1"/>
</dbReference>
<gene>
    <name evidence="4" type="ORF">PRABACTJOHN_03759</name>
</gene>
<dbReference type="CDD" id="cd10918">
    <property type="entry name" value="CE4_NodB_like_5s_6s"/>
    <property type="match status" value="1"/>
</dbReference>
<dbReference type="GO" id="GO:0016810">
    <property type="term" value="F:hydrolase activity, acting on carbon-nitrogen (but not peptide) bonds"/>
    <property type="evidence" value="ECO:0007669"/>
    <property type="project" value="InterPro"/>
</dbReference>
<dbReference type="PROSITE" id="PS51677">
    <property type="entry name" value="NODB"/>
    <property type="match status" value="1"/>
</dbReference>
<evidence type="ECO:0000313" key="4">
    <source>
        <dbReference type="EMBL" id="EEC94881.1"/>
    </source>
</evidence>
<dbReference type="EC" id="2.4.-.-" evidence="4"/>
<feature type="domain" description="NodB homology" evidence="3">
    <location>
        <begin position="423"/>
        <end position="586"/>
    </location>
</feature>
<dbReference type="InterPro" id="IPR001296">
    <property type="entry name" value="Glyco_trans_1"/>
</dbReference>
<dbReference type="STRING" id="537006.PRABACTJOHN_03759"/>
<dbReference type="Pfam" id="PF00534">
    <property type="entry name" value="Glycos_transf_1"/>
    <property type="match status" value="1"/>
</dbReference>
<comment type="subcellular location">
    <subcellularLocation>
        <location evidence="1">Secreted</location>
    </subcellularLocation>
</comment>